<evidence type="ECO:0000313" key="3">
    <source>
        <dbReference type="EMBL" id="CAF4948028.1"/>
    </source>
</evidence>
<name>A0A821XVI5_9NEOP</name>
<proteinExistence type="predicted"/>
<feature type="domain" description="Reverse transcriptase" evidence="2">
    <location>
        <begin position="461"/>
        <end position="744"/>
    </location>
</feature>
<dbReference type="InterPro" id="IPR043502">
    <property type="entry name" value="DNA/RNA_pol_sf"/>
</dbReference>
<dbReference type="GO" id="GO:0071897">
    <property type="term" value="P:DNA biosynthetic process"/>
    <property type="evidence" value="ECO:0007669"/>
    <property type="project" value="UniProtKB-ARBA"/>
</dbReference>
<dbReference type="PROSITE" id="PS50878">
    <property type="entry name" value="RT_POL"/>
    <property type="match status" value="1"/>
</dbReference>
<dbReference type="InterPro" id="IPR000477">
    <property type="entry name" value="RT_dom"/>
</dbReference>
<dbReference type="PANTHER" id="PTHR33332">
    <property type="entry name" value="REVERSE TRANSCRIPTASE DOMAIN-CONTAINING PROTEIN"/>
    <property type="match status" value="1"/>
</dbReference>
<evidence type="ECO:0000256" key="1">
    <source>
        <dbReference type="SAM" id="MobiDB-lite"/>
    </source>
</evidence>
<reference evidence="3" key="1">
    <citation type="submission" date="2021-02" db="EMBL/GenBank/DDBJ databases">
        <authorList>
            <person name="Steward A R."/>
        </authorList>
    </citation>
    <scope>NUCLEOTIDE SEQUENCE</scope>
</reference>
<feature type="region of interest" description="Disordered" evidence="1">
    <location>
        <begin position="1"/>
        <end position="38"/>
    </location>
</feature>
<dbReference type="CDD" id="cd01650">
    <property type="entry name" value="RT_nLTR_like"/>
    <property type="match status" value="1"/>
</dbReference>
<gene>
    <name evidence="3" type="ORF">PMACD_LOCUS15392</name>
</gene>
<evidence type="ECO:0000313" key="4">
    <source>
        <dbReference type="Proteomes" id="UP000663880"/>
    </source>
</evidence>
<evidence type="ECO:0000259" key="2">
    <source>
        <dbReference type="PROSITE" id="PS50878"/>
    </source>
</evidence>
<dbReference type="OrthoDB" id="445826at2759"/>
<dbReference type="SUPFAM" id="SSF56672">
    <property type="entry name" value="DNA/RNA polymerases"/>
    <property type="match status" value="1"/>
</dbReference>
<organism evidence="3 4">
    <name type="scientific">Pieris macdunnoughi</name>
    <dbReference type="NCBI Taxonomy" id="345717"/>
    <lineage>
        <taxon>Eukaryota</taxon>
        <taxon>Metazoa</taxon>
        <taxon>Ecdysozoa</taxon>
        <taxon>Arthropoda</taxon>
        <taxon>Hexapoda</taxon>
        <taxon>Insecta</taxon>
        <taxon>Pterygota</taxon>
        <taxon>Neoptera</taxon>
        <taxon>Endopterygota</taxon>
        <taxon>Lepidoptera</taxon>
        <taxon>Glossata</taxon>
        <taxon>Ditrysia</taxon>
        <taxon>Papilionoidea</taxon>
        <taxon>Pieridae</taxon>
        <taxon>Pierinae</taxon>
        <taxon>Pieris</taxon>
    </lineage>
</organism>
<protein>
    <recommendedName>
        <fullName evidence="2">Reverse transcriptase domain-containing protein</fullName>
    </recommendedName>
</protein>
<dbReference type="Pfam" id="PF00078">
    <property type="entry name" value="RVT_1"/>
    <property type="match status" value="1"/>
</dbReference>
<accession>A0A821XVI5</accession>
<dbReference type="EMBL" id="CAJOBZ010000070">
    <property type="protein sequence ID" value="CAF4948028.1"/>
    <property type="molecule type" value="Genomic_DNA"/>
</dbReference>
<keyword evidence="4" id="KW-1185">Reference proteome</keyword>
<dbReference type="AlphaFoldDB" id="A0A821XVI5"/>
<dbReference type="Proteomes" id="UP000663880">
    <property type="component" value="Unassembled WGS sequence"/>
</dbReference>
<comment type="caution">
    <text evidence="3">The sequence shown here is derived from an EMBL/GenBank/DDBJ whole genome shotgun (WGS) entry which is preliminary data.</text>
</comment>
<sequence>MEVNEGGGSHPPASIKRPRPTDEGGGVGAGRSDCGDERDAYLPYYKPDYKRLYPENSTNTDFKVYVESTNDERLGNKSLISSCNPVNKNDGVLVYYKNCITGISIEEPSVAEASVLLIKLNIDTAILGDINIDITPENLNQEAEDYLNMLVFHGLLPTHTFPTRFPSSTCLDHGILKSPLTALTLVINSSITDHSSVVMSLDIKNRYSAPTRSIKKVDHDSLSQSLLNTDFSSVLNNTDCEEATNNLIEILQSVISMHTSVMTRSHRTKIIKPWMTPGLLKCIRNRDRMHYKLKKQPENDILRKTYYRYRNFCNSLLKKLKKNYEKGLLLNAGTNTKKLWTAIKDVSNLNKKHDRPSDLLKCRAIPKDSTNHVNSHFVGIGKALALNIQSNHQHDSPPPLRPNPPFPLQSLVMLDTSIEEVEITINSLKESCAAGWDNITSAILKRNLKILATPIAHVCNLSMRTGIFPSAFKKAIVHPIFKSGNRGSVDNYRPISILSALSKILERLINKRLVSYLEDKQLLSPNQFGFRAKRSSSDAIHELTDHIVRNLDSHRKCLGIFLDLAKAFDTVSAQILLQKLEALGVRGVQLSLFKSYLSGRSQCVVIDGHVSSYLPVEFGVPQGSILGPTLFLVYMNDLCSLKIPNSKLVSYADDTALVFSAKSWREAFSYAQTGFDIVSCWLRQNLLTLNIEKTCYLTFSIYTPPIALIPYSLTAHTHSSVPSVPCSCATLKRGCTVKYLGITLDSRLTFQAHLMNMCGRVRKLMFIFKKIRHVAEPHIVRMMYLALCQSVLLYAITTWGGAAKTHLLSLERAQRALLKVCLFKPILFPTFTLYQEAQMLTVRQLFILNTALKQHHEHKPSPSSSRSARRPPPVHLPSLYTAFSHRFYCYLGPFIYNKLIRKLNIHLLLSFSCKKKVTAYIQGLNYDETENLIQPMV</sequence>